<accession>A0A091QKS0</accession>
<evidence type="ECO:0000313" key="2">
    <source>
        <dbReference type="EMBL" id="KFQ27211.1"/>
    </source>
</evidence>
<dbReference type="EMBL" id="KK798779">
    <property type="protein sequence ID" value="KFQ27211.1"/>
    <property type="molecule type" value="Genomic_DNA"/>
</dbReference>
<sequence>TLDFWRGDFGLFRYLVGRVPWEAVLKGKGVQEGWTLFKKELLKAQEQAVPVCWKKSQQGRRLTWLNRELCLELRKKKRVYDLWKKGQASQEEYRATVRLCREKIRRAKEQLELNLASAVKDNKKGFYKYTGNKRRAKESLPPLVDVGGSIVTGDEEKAEVLNAFFASVFS</sequence>
<dbReference type="GO" id="GO:0007508">
    <property type="term" value="P:larval heart development"/>
    <property type="evidence" value="ECO:0007669"/>
    <property type="project" value="TreeGrafter"/>
</dbReference>
<dbReference type="PANTHER" id="PTHR33395:SF22">
    <property type="entry name" value="REVERSE TRANSCRIPTASE DOMAIN-CONTAINING PROTEIN"/>
    <property type="match status" value="1"/>
</dbReference>
<keyword evidence="3" id="KW-1185">Reference proteome</keyword>
<dbReference type="GO" id="GO:0061343">
    <property type="term" value="P:cell adhesion involved in heart morphogenesis"/>
    <property type="evidence" value="ECO:0007669"/>
    <property type="project" value="TreeGrafter"/>
</dbReference>
<dbReference type="GO" id="GO:0031012">
    <property type="term" value="C:extracellular matrix"/>
    <property type="evidence" value="ECO:0007669"/>
    <property type="project" value="TreeGrafter"/>
</dbReference>
<feature type="non-terminal residue" evidence="2">
    <location>
        <position position="1"/>
    </location>
</feature>
<proteinExistence type="predicted"/>
<dbReference type="AlphaFoldDB" id="A0A091QKS0"/>
<protein>
    <submittedName>
        <fullName evidence="2">Uncharacterized protein</fullName>
    </submittedName>
</protein>
<organism evidence="2 3">
    <name type="scientific">Mesitornis unicolor</name>
    <name type="common">brown roatelo</name>
    <dbReference type="NCBI Taxonomy" id="54374"/>
    <lineage>
        <taxon>Eukaryota</taxon>
        <taxon>Metazoa</taxon>
        <taxon>Chordata</taxon>
        <taxon>Craniata</taxon>
        <taxon>Vertebrata</taxon>
        <taxon>Euteleostomi</taxon>
        <taxon>Archelosauria</taxon>
        <taxon>Archosauria</taxon>
        <taxon>Dinosauria</taxon>
        <taxon>Saurischia</taxon>
        <taxon>Theropoda</taxon>
        <taxon>Coelurosauria</taxon>
        <taxon>Aves</taxon>
        <taxon>Neognathae</taxon>
        <taxon>Neoaves</taxon>
        <taxon>Columbimorphae</taxon>
        <taxon>Mesitornithiformes</taxon>
        <taxon>Mesitornithidae</taxon>
        <taxon>Mesitornis</taxon>
    </lineage>
</organism>
<gene>
    <name evidence="2" type="ORF">N332_12830</name>
</gene>
<feature type="coiled-coil region" evidence="1">
    <location>
        <begin position="90"/>
        <end position="121"/>
    </location>
</feature>
<evidence type="ECO:0000256" key="1">
    <source>
        <dbReference type="SAM" id="Coils"/>
    </source>
</evidence>
<keyword evidence="1" id="KW-0175">Coiled coil</keyword>
<feature type="non-terminal residue" evidence="2">
    <location>
        <position position="170"/>
    </location>
</feature>
<name>A0A091QKS0_9AVES</name>
<evidence type="ECO:0000313" key="3">
    <source>
        <dbReference type="Proteomes" id="UP000053369"/>
    </source>
</evidence>
<dbReference type="PANTHER" id="PTHR33395">
    <property type="entry name" value="TRANSCRIPTASE, PUTATIVE-RELATED-RELATED"/>
    <property type="match status" value="1"/>
</dbReference>
<dbReference type="Proteomes" id="UP000053369">
    <property type="component" value="Unassembled WGS sequence"/>
</dbReference>
<reference evidence="2 3" key="1">
    <citation type="submission" date="2014-04" db="EMBL/GenBank/DDBJ databases">
        <title>Genome evolution of avian class.</title>
        <authorList>
            <person name="Zhang G."/>
            <person name="Li C."/>
        </authorList>
    </citation>
    <scope>NUCLEOTIDE SEQUENCE [LARGE SCALE GENOMIC DNA]</scope>
    <source>
        <strain evidence="2">BGI_N332</strain>
    </source>
</reference>